<dbReference type="Proteomes" id="UP001477672">
    <property type="component" value="Unassembled WGS sequence"/>
</dbReference>
<evidence type="ECO:0000313" key="11">
    <source>
        <dbReference type="EMBL" id="MEQ2521008.1"/>
    </source>
</evidence>
<dbReference type="EC" id="2.7.13.3" evidence="3"/>
<sequence>MKIKGLSTIRQKLMVFVVLLCGVLLGLVWLLNVWLLESFYTHKVHTDLQRTADAFSLLIQKYETLEDPSQPNGISPDFYSAVQQPEYTTMLLGKCIEIADANYNCLLGNHALSSGQCLLHPARTTLFGDTGLPSWNNKNVLAYRAQTLADGDMYFTLNGQNGMRQMVVCKNVADRYTVIVSTDLERIGQAGEVIGQQVPLIAAVLLAVSILGAYLFSKWFTKPITELSHAAREVAKGNYQVRVREPENADELGQLARDFNTMAAEVGRTSELQRDLIANVSHDLRTPLTLIKGYAETVRDLTGDDKQKRTDQLDVIVDETDRLSGLVNSVMELSKYSSGTMKMEPVRFDLAQLCDEVADRYRNVCEQNGYHLDVQTDQVCMVKADPDSMSRAIHNLLSNAIHHIGEDGYVALHVKPQADGSTRVEIIDHGAGISKEDLPYIFDKYYRSRADAGKVGTGLGLSITKAILISHGYAFGVDSELGKGSTFWFVAAAAEPEKSAEA</sequence>
<evidence type="ECO:0000259" key="9">
    <source>
        <dbReference type="PROSITE" id="PS50109"/>
    </source>
</evidence>
<dbReference type="Pfam" id="PF02518">
    <property type="entry name" value="HATPase_c"/>
    <property type="match status" value="1"/>
</dbReference>
<proteinExistence type="predicted"/>
<evidence type="ECO:0000256" key="2">
    <source>
        <dbReference type="ARBA" id="ARBA00004370"/>
    </source>
</evidence>
<dbReference type="CDD" id="cd00082">
    <property type="entry name" value="HisKA"/>
    <property type="match status" value="1"/>
</dbReference>
<keyword evidence="12" id="KW-1185">Reference proteome</keyword>
<dbReference type="GO" id="GO:0016301">
    <property type="term" value="F:kinase activity"/>
    <property type="evidence" value="ECO:0007669"/>
    <property type="project" value="UniProtKB-KW"/>
</dbReference>
<keyword evidence="11" id="KW-0645">Protease</keyword>
<keyword evidence="11" id="KW-0378">Hydrolase</keyword>
<dbReference type="PRINTS" id="PR00344">
    <property type="entry name" value="BCTRLSENSOR"/>
</dbReference>
<reference evidence="11 12" key="1">
    <citation type="submission" date="2024-03" db="EMBL/GenBank/DDBJ databases">
        <title>Human intestinal bacterial collection.</title>
        <authorList>
            <person name="Pauvert C."/>
            <person name="Hitch T.C.A."/>
            <person name="Clavel T."/>
        </authorList>
    </citation>
    <scope>NUCLEOTIDE SEQUENCE [LARGE SCALE GENOMIC DNA]</scope>
    <source>
        <strain evidence="11 12">CLA-JM-H11</strain>
    </source>
</reference>
<dbReference type="EMBL" id="JBBMFA010000101">
    <property type="protein sequence ID" value="MEQ2521008.1"/>
    <property type="molecule type" value="Genomic_DNA"/>
</dbReference>
<dbReference type="RefSeq" id="WP_349216549.1">
    <property type="nucleotide sequence ID" value="NZ_JBBMFA010000101.1"/>
</dbReference>
<dbReference type="PANTHER" id="PTHR43711">
    <property type="entry name" value="TWO-COMPONENT HISTIDINE KINASE"/>
    <property type="match status" value="1"/>
</dbReference>
<keyword evidence="11" id="KW-0031">Aminopeptidase</keyword>
<evidence type="ECO:0000313" key="12">
    <source>
        <dbReference type="Proteomes" id="UP001477672"/>
    </source>
</evidence>
<keyword evidence="6 11" id="KW-0418">Kinase</keyword>
<gene>
    <name evidence="11" type="ORF">WMO24_11290</name>
</gene>
<dbReference type="InterPro" id="IPR003594">
    <property type="entry name" value="HATPase_dom"/>
</dbReference>
<feature type="domain" description="Histidine kinase" evidence="9">
    <location>
        <begin position="279"/>
        <end position="495"/>
    </location>
</feature>
<evidence type="ECO:0000256" key="6">
    <source>
        <dbReference type="ARBA" id="ARBA00022777"/>
    </source>
</evidence>
<dbReference type="SUPFAM" id="SSF55874">
    <property type="entry name" value="ATPase domain of HSP90 chaperone/DNA topoisomerase II/histidine kinase"/>
    <property type="match status" value="1"/>
</dbReference>
<evidence type="ECO:0000256" key="1">
    <source>
        <dbReference type="ARBA" id="ARBA00000085"/>
    </source>
</evidence>
<keyword evidence="4" id="KW-0597">Phosphoprotein</keyword>
<dbReference type="Pfam" id="PF00512">
    <property type="entry name" value="HisKA"/>
    <property type="match status" value="1"/>
</dbReference>
<dbReference type="PROSITE" id="PS50885">
    <property type="entry name" value="HAMP"/>
    <property type="match status" value="1"/>
</dbReference>
<keyword evidence="8" id="KW-0472">Membrane</keyword>
<evidence type="ECO:0000256" key="8">
    <source>
        <dbReference type="SAM" id="Phobius"/>
    </source>
</evidence>
<dbReference type="InterPro" id="IPR005467">
    <property type="entry name" value="His_kinase_dom"/>
</dbReference>
<dbReference type="GO" id="GO:0004177">
    <property type="term" value="F:aminopeptidase activity"/>
    <property type="evidence" value="ECO:0007669"/>
    <property type="project" value="UniProtKB-KW"/>
</dbReference>
<accession>A0ABV1GHJ7</accession>
<dbReference type="SUPFAM" id="SSF47384">
    <property type="entry name" value="Homodimeric domain of signal transducing histidine kinase"/>
    <property type="match status" value="1"/>
</dbReference>
<evidence type="ECO:0000256" key="5">
    <source>
        <dbReference type="ARBA" id="ARBA00022679"/>
    </source>
</evidence>
<feature type="domain" description="HAMP" evidence="10">
    <location>
        <begin position="218"/>
        <end position="271"/>
    </location>
</feature>
<evidence type="ECO:0000256" key="4">
    <source>
        <dbReference type="ARBA" id="ARBA00022553"/>
    </source>
</evidence>
<dbReference type="PROSITE" id="PS50109">
    <property type="entry name" value="HIS_KIN"/>
    <property type="match status" value="1"/>
</dbReference>
<evidence type="ECO:0000256" key="7">
    <source>
        <dbReference type="ARBA" id="ARBA00023012"/>
    </source>
</evidence>
<dbReference type="SUPFAM" id="SSF158472">
    <property type="entry name" value="HAMP domain-like"/>
    <property type="match status" value="1"/>
</dbReference>
<comment type="caution">
    <text evidence="11">The sequence shown here is derived from an EMBL/GenBank/DDBJ whole genome shotgun (WGS) entry which is preliminary data.</text>
</comment>
<dbReference type="Pfam" id="PF00672">
    <property type="entry name" value="HAMP"/>
    <property type="match status" value="1"/>
</dbReference>
<keyword evidence="8" id="KW-1133">Transmembrane helix</keyword>
<dbReference type="SMART" id="SM00388">
    <property type="entry name" value="HisKA"/>
    <property type="match status" value="1"/>
</dbReference>
<dbReference type="InterPro" id="IPR050736">
    <property type="entry name" value="Sensor_HK_Regulatory"/>
</dbReference>
<dbReference type="InterPro" id="IPR036890">
    <property type="entry name" value="HATPase_C_sf"/>
</dbReference>
<dbReference type="InterPro" id="IPR003660">
    <property type="entry name" value="HAMP_dom"/>
</dbReference>
<dbReference type="InterPro" id="IPR003661">
    <property type="entry name" value="HisK_dim/P_dom"/>
</dbReference>
<dbReference type="CDD" id="cd06225">
    <property type="entry name" value="HAMP"/>
    <property type="match status" value="1"/>
</dbReference>
<protein>
    <recommendedName>
        <fullName evidence="3">histidine kinase</fullName>
        <ecNumber evidence="3">2.7.13.3</ecNumber>
    </recommendedName>
</protein>
<evidence type="ECO:0000256" key="3">
    <source>
        <dbReference type="ARBA" id="ARBA00012438"/>
    </source>
</evidence>
<name>A0ABV1GHJ7_9FIRM</name>
<dbReference type="InterPro" id="IPR004358">
    <property type="entry name" value="Sig_transdc_His_kin-like_C"/>
</dbReference>
<comment type="subcellular location">
    <subcellularLocation>
        <location evidence="2">Membrane</location>
    </subcellularLocation>
</comment>
<dbReference type="InterPro" id="IPR036097">
    <property type="entry name" value="HisK_dim/P_sf"/>
</dbReference>
<dbReference type="Gene3D" id="1.10.287.130">
    <property type="match status" value="1"/>
</dbReference>
<dbReference type="Gene3D" id="3.30.565.10">
    <property type="entry name" value="Histidine kinase-like ATPase, C-terminal domain"/>
    <property type="match status" value="1"/>
</dbReference>
<dbReference type="Gene3D" id="6.10.340.10">
    <property type="match status" value="1"/>
</dbReference>
<dbReference type="SMART" id="SM00387">
    <property type="entry name" value="HATPase_c"/>
    <property type="match status" value="1"/>
</dbReference>
<keyword evidence="5" id="KW-0808">Transferase</keyword>
<dbReference type="SMART" id="SM00304">
    <property type="entry name" value="HAMP"/>
    <property type="match status" value="1"/>
</dbReference>
<keyword evidence="8" id="KW-0812">Transmembrane</keyword>
<feature type="transmembrane region" description="Helical" evidence="8">
    <location>
        <begin position="12"/>
        <end position="36"/>
    </location>
</feature>
<evidence type="ECO:0000259" key="10">
    <source>
        <dbReference type="PROSITE" id="PS50885"/>
    </source>
</evidence>
<keyword evidence="7" id="KW-0902">Two-component regulatory system</keyword>
<dbReference type="PANTHER" id="PTHR43711:SF1">
    <property type="entry name" value="HISTIDINE KINASE 1"/>
    <property type="match status" value="1"/>
</dbReference>
<comment type="catalytic activity">
    <reaction evidence="1">
        <text>ATP + protein L-histidine = ADP + protein N-phospho-L-histidine.</text>
        <dbReference type="EC" id="2.7.13.3"/>
    </reaction>
</comment>
<organism evidence="11 12">
    <name type="scientific">Ruthenibacterium intestinale</name>
    <dbReference type="NCBI Taxonomy" id="3133163"/>
    <lineage>
        <taxon>Bacteria</taxon>
        <taxon>Bacillati</taxon>
        <taxon>Bacillota</taxon>
        <taxon>Clostridia</taxon>
        <taxon>Eubacteriales</taxon>
        <taxon>Oscillospiraceae</taxon>
        <taxon>Ruthenibacterium</taxon>
    </lineage>
</organism>